<evidence type="ECO:0000259" key="12">
    <source>
        <dbReference type="Pfam" id="PF01048"/>
    </source>
</evidence>
<evidence type="ECO:0000256" key="1">
    <source>
        <dbReference type="ARBA" id="ARBA00005058"/>
    </source>
</evidence>
<dbReference type="EMBL" id="OA611669">
    <property type="protein sequence ID" value="CAD7207639.1"/>
    <property type="molecule type" value="Genomic_DNA"/>
</dbReference>
<comment type="catalytic activity">
    <reaction evidence="8">
        <text>2'-deoxyinosine + phosphate = 2-deoxy-alpha-D-ribose 1-phosphate + hypoxanthine</text>
        <dbReference type="Rhea" id="RHEA:27750"/>
        <dbReference type="ChEBI" id="CHEBI:17368"/>
        <dbReference type="ChEBI" id="CHEBI:28997"/>
        <dbReference type="ChEBI" id="CHEBI:43474"/>
        <dbReference type="ChEBI" id="CHEBI:57259"/>
        <dbReference type="EC" id="2.4.2.1"/>
    </reaction>
</comment>
<comment type="pathway">
    <text evidence="1">Purine metabolism; purine nucleoside salvage.</text>
</comment>
<evidence type="ECO:0000256" key="5">
    <source>
        <dbReference type="ARBA" id="ARBA00022679"/>
    </source>
</evidence>
<feature type="domain" description="Nucleoside phosphorylase" evidence="12">
    <location>
        <begin position="49"/>
        <end position="123"/>
    </location>
</feature>
<comment type="catalytic activity">
    <reaction evidence="9">
        <text>guanosine + phosphate = alpha-D-ribose 1-phosphate + guanine</text>
        <dbReference type="Rhea" id="RHEA:13233"/>
        <dbReference type="ChEBI" id="CHEBI:16235"/>
        <dbReference type="ChEBI" id="CHEBI:16750"/>
        <dbReference type="ChEBI" id="CHEBI:43474"/>
        <dbReference type="ChEBI" id="CHEBI:57720"/>
        <dbReference type="EC" id="2.4.2.1"/>
    </reaction>
</comment>
<dbReference type="UniPathway" id="UPA00606"/>
<accession>A0A7R8VZA5</accession>
<evidence type="ECO:0000256" key="6">
    <source>
        <dbReference type="ARBA" id="ARBA00023918"/>
    </source>
</evidence>
<dbReference type="SUPFAM" id="SSF53167">
    <property type="entry name" value="Purine and uridine phosphorylases"/>
    <property type="match status" value="1"/>
</dbReference>
<evidence type="ECO:0000256" key="9">
    <source>
        <dbReference type="ARBA" id="ARBA00023970"/>
    </source>
</evidence>
<dbReference type="GO" id="GO:0005737">
    <property type="term" value="C:cytoplasm"/>
    <property type="evidence" value="ECO:0007669"/>
    <property type="project" value="TreeGrafter"/>
</dbReference>
<dbReference type="InterPro" id="IPR000845">
    <property type="entry name" value="Nucleoside_phosphorylase_d"/>
</dbReference>
<sequence>MTSGGLQRGTSGPWRGGECLMTSGGLQTGTSGPWRGGECLMTKGGLQTGTSSRWLEEEWFGVRFPPMNRAYDKSLLEAAKQVAREMSIELDVHEGVYVCVGGPQFETIAEVNLLKILGCDAVGKYQQIQPSPVVGQEQRGVSSGH</sequence>
<evidence type="ECO:0000313" key="13">
    <source>
        <dbReference type="EMBL" id="CAD7207639.1"/>
    </source>
</evidence>
<keyword evidence="4" id="KW-0328">Glycosyltransferase</keyword>
<organism evidence="13">
    <name type="scientific">Timema douglasi</name>
    <name type="common">Walking stick</name>
    <dbReference type="NCBI Taxonomy" id="61478"/>
    <lineage>
        <taxon>Eukaryota</taxon>
        <taxon>Metazoa</taxon>
        <taxon>Ecdysozoa</taxon>
        <taxon>Arthropoda</taxon>
        <taxon>Hexapoda</taxon>
        <taxon>Insecta</taxon>
        <taxon>Pterygota</taxon>
        <taxon>Neoptera</taxon>
        <taxon>Polyneoptera</taxon>
        <taxon>Phasmatodea</taxon>
        <taxon>Timematodea</taxon>
        <taxon>Timematoidea</taxon>
        <taxon>Timematidae</taxon>
        <taxon>Timema</taxon>
    </lineage>
</organism>
<evidence type="ECO:0000256" key="7">
    <source>
        <dbReference type="ARBA" id="ARBA00023929"/>
    </source>
</evidence>
<evidence type="ECO:0000256" key="8">
    <source>
        <dbReference type="ARBA" id="ARBA00023950"/>
    </source>
</evidence>
<dbReference type="AlphaFoldDB" id="A0A7R8VZA5"/>
<proteinExistence type="inferred from homology"/>
<evidence type="ECO:0000256" key="2">
    <source>
        <dbReference type="ARBA" id="ARBA00006751"/>
    </source>
</evidence>
<evidence type="ECO:0000256" key="4">
    <source>
        <dbReference type="ARBA" id="ARBA00022676"/>
    </source>
</evidence>
<gene>
    <name evidence="13" type="ORF">TDIB3V08_LOCUS13787</name>
</gene>
<dbReference type="EC" id="2.4.2.1" evidence="3"/>
<comment type="similarity">
    <text evidence="2">Belongs to the PNP/MTAP phosphorylase family.</text>
</comment>
<keyword evidence="5" id="KW-0808">Transferase</keyword>
<dbReference type="InterPro" id="IPR011268">
    <property type="entry name" value="Purine_phosphorylase"/>
</dbReference>
<feature type="region of interest" description="Disordered" evidence="11">
    <location>
        <begin position="1"/>
        <end position="34"/>
    </location>
</feature>
<feature type="compositionally biased region" description="Polar residues" evidence="11">
    <location>
        <begin position="1"/>
        <end position="10"/>
    </location>
</feature>
<comment type="catalytic activity">
    <reaction evidence="7">
        <text>2'-deoxyguanosine + phosphate = 2-deoxy-alpha-D-ribose 1-phosphate + guanine</text>
        <dbReference type="Rhea" id="RHEA:27738"/>
        <dbReference type="ChEBI" id="CHEBI:16235"/>
        <dbReference type="ChEBI" id="CHEBI:17172"/>
        <dbReference type="ChEBI" id="CHEBI:43474"/>
        <dbReference type="ChEBI" id="CHEBI:57259"/>
        <dbReference type="EC" id="2.4.2.1"/>
    </reaction>
</comment>
<name>A0A7R8VZA5_TIMDO</name>
<dbReference type="GO" id="GO:0009116">
    <property type="term" value="P:nucleoside metabolic process"/>
    <property type="evidence" value="ECO:0007669"/>
    <property type="project" value="InterPro"/>
</dbReference>
<dbReference type="Gene3D" id="3.40.50.1580">
    <property type="entry name" value="Nucleoside phosphorylase domain"/>
    <property type="match status" value="1"/>
</dbReference>
<comment type="catalytic activity">
    <reaction evidence="6">
        <text>inosine + phosphate = alpha-D-ribose 1-phosphate + hypoxanthine</text>
        <dbReference type="Rhea" id="RHEA:27646"/>
        <dbReference type="ChEBI" id="CHEBI:17368"/>
        <dbReference type="ChEBI" id="CHEBI:17596"/>
        <dbReference type="ChEBI" id="CHEBI:43474"/>
        <dbReference type="ChEBI" id="CHEBI:57720"/>
        <dbReference type="EC" id="2.4.2.1"/>
    </reaction>
</comment>
<dbReference type="GO" id="GO:0004731">
    <property type="term" value="F:purine-nucleoside phosphorylase activity"/>
    <property type="evidence" value="ECO:0007669"/>
    <property type="project" value="UniProtKB-EC"/>
</dbReference>
<dbReference type="Pfam" id="PF01048">
    <property type="entry name" value="PNP_UDP_1"/>
    <property type="match status" value="1"/>
</dbReference>
<dbReference type="PANTHER" id="PTHR11904:SF9">
    <property type="entry name" value="PURINE NUCLEOSIDE PHOSPHORYLASE-RELATED"/>
    <property type="match status" value="1"/>
</dbReference>
<dbReference type="InterPro" id="IPR035994">
    <property type="entry name" value="Nucleoside_phosphorylase_sf"/>
</dbReference>
<protein>
    <recommendedName>
        <fullName evidence="3">purine-nucleoside phosphorylase</fullName>
        <ecNumber evidence="3">2.4.2.1</ecNumber>
    </recommendedName>
    <alternativeName>
        <fullName evidence="10">Inosine-guanosine phosphorylase</fullName>
    </alternativeName>
</protein>
<dbReference type="PANTHER" id="PTHR11904">
    <property type="entry name" value="METHYLTHIOADENOSINE/PURINE NUCLEOSIDE PHOSPHORYLASE"/>
    <property type="match status" value="1"/>
</dbReference>
<evidence type="ECO:0000256" key="3">
    <source>
        <dbReference type="ARBA" id="ARBA00011886"/>
    </source>
</evidence>
<evidence type="ECO:0000256" key="11">
    <source>
        <dbReference type="SAM" id="MobiDB-lite"/>
    </source>
</evidence>
<reference evidence="13" key="1">
    <citation type="submission" date="2020-11" db="EMBL/GenBank/DDBJ databases">
        <authorList>
            <person name="Tran Van P."/>
        </authorList>
    </citation>
    <scope>NUCLEOTIDE SEQUENCE</scope>
</reference>
<evidence type="ECO:0000256" key="10">
    <source>
        <dbReference type="ARBA" id="ARBA00031036"/>
    </source>
</evidence>